<dbReference type="AlphaFoldDB" id="A0A087AJY0"/>
<feature type="region of interest" description="Disordered" evidence="1">
    <location>
        <begin position="1"/>
        <end position="38"/>
    </location>
</feature>
<keyword evidence="2" id="KW-0812">Transmembrane</keyword>
<comment type="caution">
    <text evidence="4">The sequence shown here is derived from an EMBL/GenBank/DDBJ whole genome shotgun (WGS) entry which is preliminary data.</text>
</comment>
<feature type="transmembrane region" description="Helical" evidence="2">
    <location>
        <begin position="59"/>
        <end position="77"/>
    </location>
</feature>
<protein>
    <submittedName>
        <fullName evidence="4">Deoxyribonuclease</fullName>
    </submittedName>
</protein>
<evidence type="ECO:0000256" key="1">
    <source>
        <dbReference type="SAM" id="MobiDB-lite"/>
    </source>
</evidence>
<accession>A0A087AJY0</accession>
<keyword evidence="2" id="KW-0472">Membrane</keyword>
<evidence type="ECO:0000313" key="4">
    <source>
        <dbReference type="EMBL" id="KFI59080.1"/>
    </source>
</evidence>
<dbReference type="Proteomes" id="UP000029074">
    <property type="component" value="Unassembled WGS sequence"/>
</dbReference>
<dbReference type="PANTHER" id="PTHR24094:SF15">
    <property type="entry name" value="AMP-DEPENDENT SYNTHETASE_LIGASE DOMAIN-CONTAINING PROTEIN-RELATED"/>
    <property type="match status" value="1"/>
</dbReference>
<evidence type="ECO:0000313" key="5">
    <source>
        <dbReference type="Proteomes" id="UP000029074"/>
    </source>
</evidence>
<gene>
    <name evidence="4" type="ORF">BGLCM_0664</name>
</gene>
<keyword evidence="5" id="KW-1185">Reference proteome</keyword>
<dbReference type="PANTHER" id="PTHR24094">
    <property type="entry name" value="SECRETED PROTEIN"/>
    <property type="match status" value="1"/>
</dbReference>
<name>A0A087AJY0_9BIFI</name>
<keyword evidence="2" id="KW-1133">Transmembrane helix</keyword>
<dbReference type="InterPro" id="IPR011089">
    <property type="entry name" value="GmrSD_C"/>
</dbReference>
<feature type="compositionally biased region" description="Low complexity" evidence="1">
    <location>
        <begin position="11"/>
        <end position="38"/>
    </location>
</feature>
<sequence length="285" mass="30600">MATQRPHSNRSNHSGRASTSRSSSSRSRSRSSASSDSFSQAVRKLATGKLRAQGPLERVLVLLVLAIIVGIVVGLVLPNINDGAARLTGRYTATGTAAETLQKLTVDDSGGASGYDRDAFGYRTTDDDGNGCDVRDDVLARDMTDVTYTKSGGCKVKTGVLADPYTGQTIHFQRGQQTSSAVQIDHVVALENAWRSGASSWDEAKRLQFGNDMYNLLAVDGPANQDKGSKSAAYWLPTNGDYRCDYVARQIGVKDKYDLTVTSAEKQAMLSVLHGCPGQSIPEDR</sequence>
<dbReference type="Pfam" id="PF07510">
    <property type="entry name" value="GmrSD_C"/>
    <property type="match status" value="1"/>
</dbReference>
<feature type="domain" description="GmrSD restriction endonucleases C-terminal" evidence="3">
    <location>
        <begin position="134"/>
        <end position="271"/>
    </location>
</feature>
<reference evidence="4 5" key="1">
    <citation type="submission" date="2014-03" db="EMBL/GenBank/DDBJ databases">
        <title>Genomics of Bifidobacteria.</title>
        <authorList>
            <person name="Ventura M."/>
            <person name="Milani C."/>
            <person name="Lugli G.A."/>
        </authorList>
    </citation>
    <scope>NUCLEOTIDE SEQUENCE [LARGE SCALE GENOMIC DNA]</scope>
    <source>
        <strain evidence="4 5">LMG 11596</strain>
    </source>
</reference>
<organism evidence="4 5">
    <name type="scientific">Bifidobacterium gallicum DSM 20093 = LMG 11596</name>
    <dbReference type="NCBI Taxonomy" id="561180"/>
    <lineage>
        <taxon>Bacteria</taxon>
        <taxon>Bacillati</taxon>
        <taxon>Actinomycetota</taxon>
        <taxon>Actinomycetes</taxon>
        <taxon>Bifidobacteriales</taxon>
        <taxon>Bifidobacteriaceae</taxon>
        <taxon>Bifidobacterium</taxon>
    </lineage>
</organism>
<proteinExistence type="predicted"/>
<evidence type="ECO:0000256" key="2">
    <source>
        <dbReference type="SAM" id="Phobius"/>
    </source>
</evidence>
<evidence type="ECO:0000259" key="3">
    <source>
        <dbReference type="Pfam" id="PF07510"/>
    </source>
</evidence>
<dbReference type="EMBL" id="JGYW01000004">
    <property type="protein sequence ID" value="KFI59080.1"/>
    <property type="molecule type" value="Genomic_DNA"/>
</dbReference>